<dbReference type="InterPro" id="IPR036388">
    <property type="entry name" value="WH-like_DNA-bd_sf"/>
</dbReference>
<gene>
    <name evidence="8" type="ORF">SAMN02745775_10125</name>
</gene>
<dbReference type="GO" id="GO:0000976">
    <property type="term" value="F:transcription cis-regulatory region binding"/>
    <property type="evidence" value="ECO:0007669"/>
    <property type="project" value="TreeGrafter"/>
</dbReference>
<organism evidence="8 9">
    <name type="scientific">Falsiroseomonas stagni DSM 19981</name>
    <dbReference type="NCBI Taxonomy" id="1123062"/>
    <lineage>
        <taxon>Bacteria</taxon>
        <taxon>Pseudomonadati</taxon>
        <taxon>Pseudomonadota</taxon>
        <taxon>Alphaproteobacteria</taxon>
        <taxon>Acetobacterales</taxon>
        <taxon>Roseomonadaceae</taxon>
        <taxon>Falsiroseomonas</taxon>
    </lineage>
</organism>
<dbReference type="InterPro" id="IPR016032">
    <property type="entry name" value="Sig_transdc_resp-reg_C-effctor"/>
</dbReference>
<evidence type="ECO:0000259" key="7">
    <source>
        <dbReference type="PROSITE" id="PS51755"/>
    </source>
</evidence>
<keyword evidence="2" id="KW-0902">Two-component regulatory system</keyword>
<evidence type="ECO:0000313" key="8">
    <source>
        <dbReference type="EMBL" id="SFK15227.1"/>
    </source>
</evidence>
<keyword evidence="5" id="KW-0804">Transcription</keyword>
<dbReference type="GO" id="GO:0005829">
    <property type="term" value="C:cytosol"/>
    <property type="evidence" value="ECO:0007669"/>
    <property type="project" value="TreeGrafter"/>
</dbReference>
<evidence type="ECO:0000313" key="9">
    <source>
        <dbReference type="Proteomes" id="UP000199473"/>
    </source>
</evidence>
<dbReference type="InterPro" id="IPR001867">
    <property type="entry name" value="OmpR/PhoB-type_DNA-bd"/>
</dbReference>
<accession>A0A1I3X7E8</accession>
<reference evidence="8 9" key="1">
    <citation type="submission" date="2016-10" db="EMBL/GenBank/DDBJ databases">
        <authorList>
            <person name="de Groot N.N."/>
        </authorList>
    </citation>
    <scope>NUCLEOTIDE SEQUENCE [LARGE SCALE GENOMIC DNA]</scope>
    <source>
        <strain evidence="8 9">DSM 19981</strain>
    </source>
</reference>
<dbReference type="Pfam" id="PF00486">
    <property type="entry name" value="Trans_reg_C"/>
    <property type="match status" value="1"/>
</dbReference>
<evidence type="ECO:0000256" key="5">
    <source>
        <dbReference type="ARBA" id="ARBA00023163"/>
    </source>
</evidence>
<dbReference type="RefSeq" id="WP_092953694.1">
    <property type="nucleotide sequence ID" value="NZ_FOSQ01000001.1"/>
</dbReference>
<keyword evidence="3" id="KW-0805">Transcription regulation</keyword>
<sequence>MQVLIIADAAHGSNRLAEKLAAAHVETRVTTPGGIAEAEQALDDGIDGVVIDTGDLAGMAFPLLRRFRDAGHKLPLLLLAAASPRTEAEAFNLGADAVMPRTAPAATLMARIEAIRRRAPTRKVAGIRCGNVSIDRDSGLLSVAGHPVEVTPCELRVLDMLMGARGGVLGKERICDALREGEGDAAPGVLRVFVCRLRRKLAEAGADDIIRTVWGVGYRVEAPSSGARPGIGNPVNAFGAAI</sequence>
<dbReference type="EMBL" id="FOSQ01000001">
    <property type="protein sequence ID" value="SFK15227.1"/>
    <property type="molecule type" value="Genomic_DNA"/>
</dbReference>
<dbReference type="GO" id="GO:0000156">
    <property type="term" value="F:phosphorelay response regulator activity"/>
    <property type="evidence" value="ECO:0007669"/>
    <property type="project" value="TreeGrafter"/>
</dbReference>
<keyword evidence="4 6" id="KW-0238">DNA-binding</keyword>
<evidence type="ECO:0000256" key="6">
    <source>
        <dbReference type="PROSITE-ProRule" id="PRU01091"/>
    </source>
</evidence>
<keyword evidence="1" id="KW-0597">Phosphoprotein</keyword>
<dbReference type="SMART" id="SM00862">
    <property type="entry name" value="Trans_reg_C"/>
    <property type="match status" value="1"/>
</dbReference>
<dbReference type="GO" id="GO:0032993">
    <property type="term" value="C:protein-DNA complex"/>
    <property type="evidence" value="ECO:0007669"/>
    <property type="project" value="TreeGrafter"/>
</dbReference>
<dbReference type="Gene3D" id="1.10.10.10">
    <property type="entry name" value="Winged helix-like DNA-binding domain superfamily/Winged helix DNA-binding domain"/>
    <property type="match status" value="1"/>
</dbReference>
<keyword evidence="9" id="KW-1185">Reference proteome</keyword>
<evidence type="ECO:0000256" key="1">
    <source>
        <dbReference type="ARBA" id="ARBA00022553"/>
    </source>
</evidence>
<evidence type="ECO:0000256" key="3">
    <source>
        <dbReference type="ARBA" id="ARBA00023015"/>
    </source>
</evidence>
<dbReference type="STRING" id="1123062.SAMN02745775_10125"/>
<dbReference type="Gene3D" id="3.40.50.2300">
    <property type="match status" value="1"/>
</dbReference>
<evidence type="ECO:0000256" key="4">
    <source>
        <dbReference type="ARBA" id="ARBA00023125"/>
    </source>
</evidence>
<dbReference type="PROSITE" id="PS51755">
    <property type="entry name" value="OMPR_PHOB"/>
    <property type="match status" value="1"/>
</dbReference>
<evidence type="ECO:0000256" key="2">
    <source>
        <dbReference type="ARBA" id="ARBA00023012"/>
    </source>
</evidence>
<dbReference type="OrthoDB" id="9802426at2"/>
<protein>
    <submittedName>
        <fullName evidence="8">Two-component system, cell cycle response regulator CtrA</fullName>
    </submittedName>
</protein>
<dbReference type="CDD" id="cd00383">
    <property type="entry name" value="trans_reg_C"/>
    <property type="match status" value="1"/>
</dbReference>
<dbReference type="PANTHER" id="PTHR48111:SF1">
    <property type="entry name" value="TWO-COMPONENT RESPONSE REGULATOR ORR33"/>
    <property type="match status" value="1"/>
</dbReference>
<dbReference type="SUPFAM" id="SSF52172">
    <property type="entry name" value="CheY-like"/>
    <property type="match status" value="1"/>
</dbReference>
<name>A0A1I3X7E8_9PROT</name>
<dbReference type="GO" id="GO:0006355">
    <property type="term" value="P:regulation of DNA-templated transcription"/>
    <property type="evidence" value="ECO:0007669"/>
    <property type="project" value="InterPro"/>
</dbReference>
<dbReference type="PANTHER" id="PTHR48111">
    <property type="entry name" value="REGULATOR OF RPOS"/>
    <property type="match status" value="1"/>
</dbReference>
<proteinExistence type="predicted"/>
<feature type="domain" description="OmpR/PhoB-type" evidence="7">
    <location>
        <begin position="124"/>
        <end position="222"/>
    </location>
</feature>
<dbReference type="InterPro" id="IPR011006">
    <property type="entry name" value="CheY-like_superfamily"/>
</dbReference>
<feature type="DNA-binding region" description="OmpR/PhoB-type" evidence="6">
    <location>
        <begin position="124"/>
        <end position="222"/>
    </location>
</feature>
<dbReference type="SUPFAM" id="SSF46894">
    <property type="entry name" value="C-terminal effector domain of the bipartite response regulators"/>
    <property type="match status" value="1"/>
</dbReference>
<dbReference type="InterPro" id="IPR039420">
    <property type="entry name" value="WalR-like"/>
</dbReference>
<dbReference type="Proteomes" id="UP000199473">
    <property type="component" value="Unassembled WGS sequence"/>
</dbReference>
<dbReference type="AlphaFoldDB" id="A0A1I3X7E8"/>